<dbReference type="STRING" id="498211.CJA_0186"/>
<gene>
    <name evidence="2" type="ordered locus">CJA_0186</name>
</gene>
<proteinExistence type="predicted"/>
<dbReference type="EMBL" id="CP000934">
    <property type="protein sequence ID" value="ACE86005.1"/>
    <property type="molecule type" value="Genomic_DNA"/>
</dbReference>
<dbReference type="KEGG" id="cja:CJA_0186"/>
<evidence type="ECO:0000313" key="3">
    <source>
        <dbReference type="Proteomes" id="UP000001036"/>
    </source>
</evidence>
<evidence type="ECO:0000256" key="1">
    <source>
        <dbReference type="SAM" id="MobiDB-lite"/>
    </source>
</evidence>
<dbReference type="AlphaFoldDB" id="B3PGD1"/>
<accession>B3PGD1</accession>
<feature type="region of interest" description="Disordered" evidence="1">
    <location>
        <begin position="56"/>
        <end position="80"/>
    </location>
</feature>
<reference evidence="2 3" key="1">
    <citation type="journal article" date="2008" name="J. Bacteriol.">
        <title>Insights into plant cell wall degradation from the genome sequence of the soil bacterium Cellvibrio japonicus.</title>
        <authorList>
            <person name="Deboy R.T."/>
            <person name="Mongodin E.F."/>
            <person name="Fouts D.E."/>
            <person name="Tailford L.E."/>
            <person name="Khouri H."/>
            <person name="Emerson J.B."/>
            <person name="Mohamoud Y."/>
            <person name="Watkins K."/>
            <person name="Henrissat B."/>
            <person name="Gilbert H.J."/>
            <person name="Nelson K.E."/>
        </authorList>
    </citation>
    <scope>NUCLEOTIDE SEQUENCE [LARGE SCALE GENOMIC DNA]</scope>
    <source>
        <strain evidence="2 3">Ueda107</strain>
    </source>
</reference>
<name>B3PGD1_CELJU</name>
<dbReference type="Proteomes" id="UP000001036">
    <property type="component" value="Chromosome"/>
</dbReference>
<sequence length="80" mass="9002">MITFGQEGRCTLNATVFHAPSGDGHGHSPLPCLHQTATQFPFTYTYYGFGATEITENDPYQRPGQHYKSDRVQETFDETT</sequence>
<dbReference type="HOGENOM" id="CLU_2583291_0_0_6"/>
<protein>
    <submittedName>
        <fullName evidence="2">Uncharacterized protein</fullName>
    </submittedName>
</protein>
<organism evidence="2 3">
    <name type="scientific">Cellvibrio japonicus (strain Ueda107)</name>
    <name type="common">Pseudomonas fluorescens subsp. cellulosa</name>
    <dbReference type="NCBI Taxonomy" id="498211"/>
    <lineage>
        <taxon>Bacteria</taxon>
        <taxon>Pseudomonadati</taxon>
        <taxon>Pseudomonadota</taxon>
        <taxon>Gammaproteobacteria</taxon>
        <taxon>Cellvibrionales</taxon>
        <taxon>Cellvibrionaceae</taxon>
        <taxon>Cellvibrio</taxon>
    </lineage>
</organism>
<evidence type="ECO:0000313" key="2">
    <source>
        <dbReference type="EMBL" id="ACE86005.1"/>
    </source>
</evidence>
<keyword evidence="3" id="KW-1185">Reference proteome</keyword>